<name>A0ABQ1RL63_9MICO</name>
<gene>
    <name evidence="3" type="ORF">GCM10007269_12320</name>
</gene>
<dbReference type="EMBL" id="BMCM01000001">
    <property type="protein sequence ID" value="GGD70669.1"/>
    <property type="molecule type" value="Genomic_DNA"/>
</dbReference>
<organism evidence="3 4">
    <name type="scientific">Microbacterium murale</name>
    <dbReference type="NCBI Taxonomy" id="1081040"/>
    <lineage>
        <taxon>Bacteria</taxon>
        <taxon>Bacillati</taxon>
        <taxon>Actinomycetota</taxon>
        <taxon>Actinomycetes</taxon>
        <taxon>Micrococcales</taxon>
        <taxon>Microbacteriaceae</taxon>
        <taxon>Microbacterium</taxon>
    </lineage>
</organism>
<keyword evidence="4" id="KW-1185">Reference proteome</keyword>
<feature type="domain" description="Dienelactone hydrolase" evidence="2">
    <location>
        <begin position="18"/>
        <end position="240"/>
    </location>
</feature>
<evidence type="ECO:0000256" key="1">
    <source>
        <dbReference type="ARBA" id="ARBA00008645"/>
    </source>
</evidence>
<accession>A0ABQ1RL63</accession>
<evidence type="ECO:0000259" key="2">
    <source>
        <dbReference type="Pfam" id="PF01738"/>
    </source>
</evidence>
<dbReference type="RefSeq" id="WP_188435630.1">
    <property type="nucleotide sequence ID" value="NZ_BMCM01000001.1"/>
</dbReference>
<evidence type="ECO:0000313" key="4">
    <source>
        <dbReference type="Proteomes" id="UP000629365"/>
    </source>
</evidence>
<dbReference type="Gene3D" id="3.40.50.1820">
    <property type="entry name" value="alpha/beta hydrolase"/>
    <property type="match status" value="1"/>
</dbReference>
<dbReference type="Proteomes" id="UP000629365">
    <property type="component" value="Unassembled WGS sequence"/>
</dbReference>
<dbReference type="PANTHER" id="PTHR22946">
    <property type="entry name" value="DIENELACTONE HYDROLASE DOMAIN-CONTAINING PROTEIN-RELATED"/>
    <property type="match status" value="1"/>
</dbReference>
<reference evidence="4" key="1">
    <citation type="journal article" date="2019" name="Int. J. Syst. Evol. Microbiol.">
        <title>The Global Catalogue of Microorganisms (GCM) 10K type strain sequencing project: providing services to taxonomists for standard genome sequencing and annotation.</title>
        <authorList>
            <consortium name="The Broad Institute Genomics Platform"/>
            <consortium name="The Broad Institute Genome Sequencing Center for Infectious Disease"/>
            <person name="Wu L."/>
            <person name="Ma J."/>
        </authorList>
    </citation>
    <scope>NUCLEOTIDE SEQUENCE [LARGE SCALE GENOMIC DNA]</scope>
    <source>
        <strain evidence="4">CCM 7640</strain>
    </source>
</reference>
<dbReference type="SUPFAM" id="SSF53474">
    <property type="entry name" value="alpha/beta-Hydrolases"/>
    <property type="match status" value="1"/>
</dbReference>
<evidence type="ECO:0000313" key="3">
    <source>
        <dbReference type="EMBL" id="GGD70669.1"/>
    </source>
</evidence>
<dbReference type="InterPro" id="IPR029058">
    <property type="entry name" value="AB_hydrolase_fold"/>
</dbReference>
<sequence length="247" mass="26503">MADLTHRDVEYVLGETAMRGLVVAPANARALPTVMLIHDAFGLGEDMIAIAEDLAARGLTVFAADVWGDRATPTAQPEIGPLIGAMAGNRHEWHGRIAAAHRIASAQPEVDRGNIALLGYCFGGSSALEFIRTGGRARGVIAIHPGLDLLEDDWSEAAASGVQAYIAVGSIDPMATREQRIRLENALTAADLDWEIDVYSHTTHAFTSPKSQNSPHPELFAHHPRNASRAWRATTGVLDELFQTTGV</sequence>
<dbReference type="Pfam" id="PF01738">
    <property type="entry name" value="DLH"/>
    <property type="match status" value="1"/>
</dbReference>
<proteinExistence type="inferred from homology"/>
<dbReference type="PANTHER" id="PTHR22946:SF0">
    <property type="entry name" value="DIENELACTONE HYDROLASE DOMAIN-CONTAINING PROTEIN"/>
    <property type="match status" value="1"/>
</dbReference>
<comment type="similarity">
    <text evidence="1">Belongs to the AB hydrolase superfamily.</text>
</comment>
<dbReference type="InterPro" id="IPR002925">
    <property type="entry name" value="Dienelactn_hydro"/>
</dbReference>
<dbReference type="InterPro" id="IPR050261">
    <property type="entry name" value="FrsA_esterase"/>
</dbReference>
<protein>
    <submittedName>
        <fullName evidence="3">Carboxymethylenebutenolidase</fullName>
    </submittedName>
</protein>
<comment type="caution">
    <text evidence="3">The sequence shown here is derived from an EMBL/GenBank/DDBJ whole genome shotgun (WGS) entry which is preliminary data.</text>
</comment>